<dbReference type="Proteomes" id="UP000789901">
    <property type="component" value="Unassembled WGS sequence"/>
</dbReference>
<gene>
    <name evidence="1" type="ORF">GMARGA_LOCUS2659</name>
</gene>
<dbReference type="InterPro" id="IPR011009">
    <property type="entry name" value="Kinase-like_dom_sf"/>
</dbReference>
<protein>
    <submittedName>
        <fullName evidence="1">2206_t:CDS:1</fullName>
    </submittedName>
</protein>
<reference evidence="1 2" key="1">
    <citation type="submission" date="2021-06" db="EMBL/GenBank/DDBJ databases">
        <authorList>
            <person name="Kallberg Y."/>
            <person name="Tangrot J."/>
            <person name="Rosling A."/>
        </authorList>
    </citation>
    <scope>NUCLEOTIDE SEQUENCE [LARGE SCALE GENOMIC DNA]</scope>
    <source>
        <strain evidence="1 2">120-4 pot B 10/14</strain>
    </source>
</reference>
<proteinExistence type="predicted"/>
<dbReference type="Gene3D" id="3.30.200.20">
    <property type="entry name" value="Phosphorylase Kinase, domain 1"/>
    <property type="match status" value="1"/>
</dbReference>
<sequence>MPDNISYNLKEYNIPFSELKNFEVVGNGCSGDVYSVDYLEKKYVLKQPKNEEIKHFLTVRNHPNFVKFAGYTKEALCWQVAMENYREEPVSGTPTLYITLYTNCWDFDPEKRPGADEALQKIELLKNEKIEFIESMVHSRKNE</sequence>
<organism evidence="1 2">
    <name type="scientific">Gigaspora margarita</name>
    <dbReference type="NCBI Taxonomy" id="4874"/>
    <lineage>
        <taxon>Eukaryota</taxon>
        <taxon>Fungi</taxon>
        <taxon>Fungi incertae sedis</taxon>
        <taxon>Mucoromycota</taxon>
        <taxon>Glomeromycotina</taxon>
        <taxon>Glomeromycetes</taxon>
        <taxon>Diversisporales</taxon>
        <taxon>Gigasporaceae</taxon>
        <taxon>Gigaspora</taxon>
    </lineage>
</organism>
<name>A0ABM8W2U3_GIGMA</name>
<keyword evidence="2" id="KW-1185">Reference proteome</keyword>
<comment type="caution">
    <text evidence="1">The sequence shown here is derived from an EMBL/GenBank/DDBJ whole genome shotgun (WGS) entry which is preliminary data.</text>
</comment>
<accession>A0ABM8W2U3</accession>
<evidence type="ECO:0000313" key="1">
    <source>
        <dbReference type="EMBL" id="CAG8510534.1"/>
    </source>
</evidence>
<dbReference type="EMBL" id="CAJVQB010000859">
    <property type="protein sequence ID" value="CAG8510534.1"/>
    <property type="molecule type" value="Genomic_DNA"/>
</dbReference>
<dbReference type="SUPFAM" id="SSF56112">
    <property type="entry name" value="Protein kinase-like (PK-like)"/>
    <property type="match status" value="2"/>
</dbReference>
<evidence type="ECO:0000313" key="2">
    <source>
        <dbReference type="Proteomes" id="UP000789901"/>
    </source>
</evidence>